<feature type="domain" description="Dihydroprymidine dehydrogenase" evidence="6">
    <location>
        <begin position="24"/>
        <end position="131"/>
    </location>
</feature>
<keyword evidence="2 7" id="KW-0560">Oxidoreductase</keyword>
<evidence type="ECO:0000256" key="4">
    <source>
        <dbReference type="ARBA" id="ARBA00029440"/>
    </source>
</evidence>
<dbReference type="NCBIfam" id="TIGR01317">
    <property type="entry name" value="GOGAT_sm_gam"/>
    <property type="match status" value="1"/>
</dbReference>
<keyword evidence="3" id="KW-0314">Glutamate biosynthesis</keyword>
<sequence>MADPRGFLNVELQKPTPRPIHLRVRDYDELYQPMPVASTRAQATRCMDCGIPFCHTGCPLGNRIPDWNDLVHRNRWQEALTALHDTNNFPEFTGKTCPAPCEASCVLALNGAAVTIKTIEQAIVDHGWEQGWIVPEPPGHSTGKSVGVVGSGPAGLAAAQQLRRAGHAVTVYERDDRLGGLLIYGIPDFKMSKDYVARRIHQMREEGVEFVTNADIGKNVDPQELRAKHDALVLTVGATRPRELDIPGRNLQGVVQAMTFLTAQNRRGLGDQLPADSISAAGKNIIIIGGGDTAADCLGTCHRQGAKSVLQLDYNPCPPENVNPDTPWPLWPKILRITPAHEEGGKRDWQIKTQRFAGDDQGRVTELHAVRVHHYFDKDGERQFEELHGSELVFPCDLVLLAIGFAGPERSLPERLGLAMTEGGAIRSDAKYATSVRGVFTAGDCRRGQSLVVWAIAEGREAARHVDEFLTGQPSRLRGRDLPLSLIR</sequence>
<dbReference type="AlphaFoldDB" id="A0A2Z3H4A9"/>
<evidence type="ECO:0000313" key="7">
    <source>
        <dbReference type="EMBL" id="AWM35820.1"/>
    </source>
</evidence>
<dbReference type="InterPro" id="IPR036188">
    <property type="entry name" value="FAD/NAD-bd_sf"/>
</dbReference>
<dbReference type="KEGG" id="gog:C1280_01435"/>
<accession>A0A2Z3H4A9</accession>
<dbReference type="PRINTS" id="PR00419">
    <property type="entry name" value="ADXRDTASE"/>
</dbReference>
<evidence type="ECO:0000259" key="6">
    <source>
        <dbReference type="Pfam" id="PF14691"/>
    </source>
</evidence>
<feature type="domain" description="FAD/NAD(P)-binding" evidence="5">
    <location>
        <begin position="145"/>
        <end position="310"/>
    </location>
</feature>
<evidence type="ECO:0000256" key="1">
    <source>
        <dbReference type="ARBA" id="ARBA00022605"/>
    </source>
</evidence>
<keyword evidence="8" id="KW-1185">Reference proteome</keyword>
<evidence type="ECO:0000256" key="2">
    <source>
        <dbReference type="ARBA" id="ARBA00023002"/>
    </source>
</evidence>
<dbReference type="SUPFAM" id="SSF51971">
    <property type="entry name" value="Nucleotide-binding domain"/>
    <property type="match status" value="2"/>
</dbReference>
<dbReference type="Pfam" id="PF14691">
    <property type="entry name" value="Fer4_20"/>
    <property type="match status" value="1"/>
</dbReference>
<dbReference type="InterPro" id="IPR023753">
    <property type="entry name" value="FAD/NAD-binding_dom"/>
</dbReference>
<dbReference type="SUPFAM" id="SSF46548">
    <property type="entry name" value="alpha-helical ferredoxin"/>
    <property type="match status" value="1"/>
</dbReference>
<dbReference type="Gene3D" id="1.10.1060.10">
    <property type="entry name" value="Alpha-helical ferredoxin"/>
    <property type="match status" value="1"/>
</dbReference>
<dbReference type="Proteomes" id="UP000245802">
    <property type="component" value="Chromosome"/>
</dbReference>
<dbReference type="GO" id="GO:0004355">
    <property type="term" value="F:glutamate synthase (NADPH) activity"/>
    <property type="evidence" value="ECO:0007669"/>
    <property type="project" value="UniProtKB-EC"/>
</dbReference>
<dbReference type="GO" id="GO:0016639">
    <property type="term" value="F:oxidoreductase activity, acting on the CH-NH2 group of donors, NAD or NADP as acceptor"/>
    <property type="evidence" value="ECO:0007669"/>
    <property type="project" value="InterPro"/>
</dbReference>
<organism evidence="7 8">
    <name type="scientific">Gemmata obscuriglobus</name>
    <dbReference type="NCBI Taxonomy" id="114"/>
    <lineage>
        <taxon>Bacteria</taxon>
        <taxon>Pseudomonadati</taxon>
        <taxon>Planctomycetota</taxon>
        <taxon>Planctomycetia</taxon>
        <taxon>Gemmatales</taxon>
        <taxon>Gemmataceae</taxon>
        <taxon>Gemmata</taxon>
    </lineage>
</organism>
<dbReference type="RefSeq" id="WP_010039566.1">
    <property type="nucleotide sequence ID" value="NZ_CP025958.1"/>
</dbReference>
<dbReference type="GO" id="GO:0006537">
    <property type="term" value="P:glutamate biosynthetic process"/>
    <property type="evidence" value="ECO:0007669"/>
    <property type="project" value="UniProtKB-KW"/>
</dbReference>
<dbReference type="InterPro" id="IPR028261">
    <property type="entry name" value="DPD_II"/>
</dbReference>
<dbReference type="InterPro" id="IPR006005">
    <property type="entry name" value="Glut_synth_ssu1"/>
</dbReference>
<reference evidence="7 8" key="1">
    <citation type="submission" date="2018-01" db="EMBL/GenBank/DDBJ databases">
        <title>G. obscuriglobus.</title>
        <authorList>
            <person name="Franke J."/>
            <person name="Blomberg W."/>
            <person name="Selmecki A."/>
        </authorList>
    </citation>
    <scope>NUCLEOTIDE SEQUENCE [LARGE SCALE GENOMIC DNA]</scope>
    <source>
        <strain evidence="7 8">DSM 5831</strain>
    </source>
</reference>
<gene>
    <name evidence="7" type="primary">gltD</name>
    <name evidence="7" type="ORF">C1280_01435</name>
</gene>
<dbReference type="GO" id="GO:0051536">
    <property type="term" value="F:iron-sulfur cluster binding"/>
    <property type="evidence" value="ECO:0007669"/>
    <property type="project" value="InterPro"/>
</dbReference>
<dbReference type="OrthoDB" id="9803192at2"/>
<evidence type="ECO:0000313" key="8">
    <source>
        <dbReference type="Proteomes" id="UP000245802"/>
    </source>
</evidence>
<dbReference type="InterPro" id="IPR009051">
    <property type="entry name" value="Helical_ferredxn"/>
</dbReference>
<evidence type="ECO:0000259" key="5">
    <source>
        <dbReference type="Pfam" id="PF07992"/>
    </source>
</evidence>
<dbReference type="EMBL" id="CP025958">
    <property type="protein sequence ID" value="AWM35820.1"/>
    <property type="molecule type" value="Genomic_DNA"/>
</dbReference>
<dbReference type="InterPro" id="IPR051394">
    <property type="entry name" value="Glutamate_Synthase"/>
</dbReference>
<dbReference type="PANTHER" id="PTHR43100:SF1">
    <property type="entry name" value="GLUTAMATE SYNTHASE [NADPH] SMALL CHAIN"/>
    <property type="match status" value="1"/>
</dbReference>
<protein>
    <submittedName>
        <fullName evidence="7">Glutamate synthase subunit beta</fullName>
        <ecNumber evidence="7">1.4.1.13</ecNumber>
    </submittedName>
</protein>
<dbReference type="Gene3D" id="3.50.50.60">
    <property type="entry name" value="FAD/NAD(P)-binding domain"/>
    <property type="match status" value="3"/>
</dbReference>
<feature type="domain" description="FAD/NAD(P)-binding" evidence="5">
    <location>
        <begin position="378"/>
        <end position="459"/>
    </location>
</feature>
<dbReference type="PANTHER" id="PTHR43100">
    <property type="entry name" value="GLUTAMATE SYNTHASE [NADPH] SMALL CHAIN"/>
    <property type="match status" value="1"/>
</dbReference>
<name>A0A2Z3H4A9_9BACT</name>
<evidence type="ECO:0000256" key="3">
    <source>
        <dbReference type="ARBA" id="ARBA00023164"/>
    </source>
</evidence>
<dbReference type="Pfam" id="PF07992">
    <property type="entry name" value="Pyr_redox_2"/>
    <property type="match status" value="2"/>
</dbReference>
<keyword evidence="1" id="KW-0028">Amino-acid biosynthesis</keyword>
<dbReference type="EC" id="1.4.1.13" evidence="7"/>
<comment type="pathway">
    <text evidence="4">Amino-acid biosynthesis.</text>
</comment>
<proteinExistence type="predicted"/>